<proteinExistence type="inferred from homology"/>
<name>W3XRM4_PESFW</name>
<keyword evidence="4" id="KW-1133">Transmembrane helix</keyword>
<dbReference type="OrthoDB" id="47007at2759"/>
<dbReference type="STRING" id="1229662.W3XRM4"/>
<evidence type="ECO:0000313" key="5">
    <source>
        <dbReference type="EMBL" id="ETS87871.1"/>
    </source>
</evidence>
<dbReference type="InterPro" id="IPR051019">
    <property type="entry name" value="VLCFA-Steroid_DH"/>
</dbReference>
<keyword evidence="6" id="KW-1185">Reference proteome</keyword>
<evidence type="ECO:0000256" key="1">
    <source>
        <dbReference type="ARBA" id="ARBA00006484"/>
    </source>
</evidence>
<dbReference type="KEGG" id="pfy:PFICI_01699"/>
<dbReference type="InterPro" id="IPR036291">
    <property type="entry name" value="NAD(P)-bd_dom_sf"/>
</dbReference>
<evidence type="ECO:0000256" key="4">
    <source>
        <dbReference type="SAM" id="Phobius"/>
    </source>
</evidence>
<dbReference type="OMA" id="WLYFLRP"/>
<evidence type="ECO:0000256" key="2">
    <source>
        <dbReference type="ARBA" id="ARBA00023002"/>
    </source>
</evidence>
<dbReference type="PRINTS" id="PR00081">
    <property type="entry name" value="GDHRDH"/>
</dbReference>
<reference evidence="6" key="1">
    <citation type="journal article" date="2015" name="BMC Genomics">
        <title>Genomic and transcriptomic analysis of the endophytic fungus Pestalotiopsis fici reveals its lifestyle and high potential for synthesis of natural products.</title>
        <authorList>
            <person name="Wang X."/>
            <person name="Zhang X."/>
            <person name="Liu L."/>
            <person name="Xiang M."/>
            <person name="Wang W."/>
            <person name="Sun X."/>
            <person name="Che Y."/>
            <person name="Guo L."/>
            <person name="Liu G."/>
            <person name="Guo L."/>
            <person name="Wang C."/>
            <person name="Yin W.B."/>
            <person name="Stadler M."/>
            <person name="Zhang X."/>
            <person name="Liu X."/>
        </authorList>
    </citation>
    <scope>NUCLEOTIDE SEQUENCE [LARGE SCALE GENOMIC DNA]</scope>
    <source>
        <strain evidence="6">W106-1 / CGMCC3.15140</strain>
    </source>
</reference>
<dbReference type="EMBL" id="KI912109">
    <property type="protein sequence ID" value="ETS87871.1"/>
    <property type="molecule type" value="Genomic_DNA"/>
</dbReference>
<dbReference type="Proteomes" id="UP000030651">
    <property type="component" value="Unassembled WGS sequence"/>
</dbReference>
<evidence type="ECO:0000313" key="6">
    <source>
        <dbReference type="Proteomes" id="UP000030651"/>
    </source>
</evidence>
<feature type="transmembrane region" description="Helical" evidence="4">
    <location>
        <begin position="12"/>
        <end position="32"/>
    </location>
</feature>
<organism evidence="5 6">
    <name type="scientific">Pestalotiopsis fici (strain W106-1 / CGMCC3.15140)</name>
    <dbReference type="NCBI Taxonomy" id="1229662"/>
    <lineage>
        <taxon>Eukaryota</taxon>
        <taxon>Fungi</taxon>
        <taxon>Dikarya</taxon>
        <taxon>Ascomycota</taxon>
        <taxon>Pezizomycotina</taxon>
        <taxon>Sordariomycetes</taxon>
        <taxon>Xylariomycetidae</taxon>
        <taxon>Amphisphaeriales</taxon>
        <taxon>Sporocadaceae</taxon>
        <taxon>Pestalotiopsis</taxon>
    </lineage>
</organism>
<dbReference type="Pfam" id="PF00106">
    <property type="entry name" value="adh_short"/>
    <property type="match status" value="1"/>
</dbReference>
<dbReference type="PANTHER" id="PTHR43899">
    <property type="entry name" value="RH59310P"/>
    <property type="match status" value="1"/>
</dbReference>
<evidence type="ECO:0000256" key="3">
    <source>
        <dbReference type="RuleBase" id="RU000363"/>
    </source>
</evidence>
<keyword evidence="4" id="KW-0812">Transmembrane</keyword>
<sequence>MFPTFSAVTRVVGILTILGCLVKIFNLLALYLRPSGLGRFIHKSRNGDRPWAMVTGATSGIGLAFAHELASHGFNVVIHGRNHDKLSRVLSQLQAAFPMQSFKSVIANAATMTRTADQSISSGKFEMVDFKAIQESLSSINLTVLINNAGGGHCGSPTDPTCQPLRESSEDRIVGDFSLNGLFPLLLTRALLPDLMRNSPSLVMNISSVADKGLPLLTTYGASKSFIMTATRSLRLEMQMEKDAQKDVEILGIRIGKVTEAGGHKEAANLLLPSAQTMAKAALARAGHDNGVVVGYWGHALQLLITQIIGLLPRSVEDNVLVKIMDQQREYYDHLKQS</sequence>
<keyword evidence="2" id="KW-0560">Oxidoreductase</keyword>
<dbReference type="SUPFAM" id="SSF51735">
    <property type="entry name" value="NAD(P)-binding Rossmann-fold domains"/>
    <property type="match status" value="1"/>
</dbReference>
<dbReference type="Gene3D" id="3.40.50.720">
    <property type="entry name" value="NAD(P)-binding Rossmann-like Domain"/>
    <property type="match status" value="1"/>
</dbReference>
<dbReference type="GO" id="GO:0005783">
    <property type="term" value="C:endoplasmic reticulum"/>
    <property type="evidence" value="ECO:0007669"/>
    <property type="project" value="TreeGrafter"/>
</dbReference>
<dbReference type="eggNOG" id="KOG1014">
    <property type="taxonomic scope" value="Eukaryota"/>
</dbReference>
<dbReference type="GO" id="GO:0016491">
    <property type="term" value="F:oxidoreductase activity"/>
    <property type="evidence" value="ECO:0007669"/>
    <property type="project" value="UniProtKB-KW"/>
</dbReference>
<accession>W3XRM4</accession>
<dbReference type="HOGENOM" id="CLU_010194_38_2_1"/>
<dbReference type="PANTHER" id="PTHR43899:SF13">
    <property type="entry name" value="RH59310P"/>
    <property type="match status" value="1"/>
</dbReference>
<dbReference type="AlphaFoldDB" id="W3XRM4"/>
<gene>
    <name evidence="5" type="ORF">PFICI_01699</name>
</gene>
<dbReference type="PRINTS" id="PR00080">
    <property type="entry name" value="SDRFAMILY"/>
</dbReference>
<dbReference type="RefSeq" id="XP_007828471.1">
    <property type="nucleotide sequence ID" value="XM_007830280.1"/>
</dbReference>
<comment type="similarity">
    <text evidence="1 3">Belongs to the short-chain dehydrogenases/reductases (SDR) family.</text>
</comment>
<dbReference type="GeneID" id="19266712"/>
<dbReference type="InParanoid" id="W3XRM4"/>
<protein>
    <submittedName>
        <fullName evidence="5">Uncharacterized protein</fullName>
    </submittedName>
</protein>
<dbReference type="InterPro" id="IPR002347">
    <property type="entry name" value="SDR_fam"/>
</dbReference>
<keyword evidence="4" id="KW-0472">Membrane</keyword>